<dbReference type="OrthoDB" id="3784429at2759"/>
<feature type="chain" id="PRO_5040752262" description="Jacalin-type lectin domain-containing protein" evidence="2">
    <location>
        <begin position="25"/>
        <end position="631"/>
    </location>
</feature>
<protein>
    <recommendedName>
        <fullName evidence="3">Jacalin-type lectin domain-containing protein</fullName>
    </recommendedName>
</protein>
<sequence>MKLTQKPTLSAIAAITTFIGCTQAVGDCDGGGPWNSNPVGYDTGGEWCATKWKDGAAINGIQGWANGDSVNAVEFQYTNGVAPELYGKMTGEKKDWLTWDTTVDTVESITMWPNGRSDVRRVAAIEIKISNRDAWRVGTVPPNTQGYDSPVVNGAGIIMGAYGRQGGSIDALGFLMMDSAIKNRDVKDFAPNGDSINGANEALKNQKPESIDSYTQENWTGENQTYQYDRTISKTRSWSTTRTSSKTFGGSVGASIDFGLPAIGLGGSVDLLFSVSGKIPKGEAIYCEALAFSGKYDLDYGSTIELELSSGRTWSYHEAGTVKGVAWSKNENKCISYKKGEDGATVLEAKLKEWKENPEKEQQDNDEREQRAEEDSEEPEPTTTTEVSASATASATPSKTSKATPTKTEDSEPAATDEPEEEEEEEEEPTGEEEDEEPADEDEEPADEDEEPADEDEEPADEDEEPADEEDDEEEPIDGEDEEPADEEEEPVDEEEEEEPIDEEEEEPVDEEEEEESTDSEDEETVDEEEEPVDEEEEPIDEEETTEEDESTATAESSATAEATAEATLEVSLGDPEPTATEEEPISTTTPKARQSATSRARPSTRRNVERAEITPAPVASVGKRSMWFTA</sequence>
<keyword evidence="2" id="KW-0732">Signal</keyword>
<dbReference type="SUPFAM" id="SSF56973">
    <property type="entry name" value="Aerolisin/ETX pore-forming domain"/>
    <property type="match status" value="1"/>
</dbReference>
<feature type="compositionally biased region" description="Low complexity" evidence="1">
    <location>
        <begin position="552"/>
        <end position="568"/>
    </location>
</feature>
<dbReference type="Gene3D" id="2.170.15.10">
    <property type="entry name" value="Proaerolysin, chain A, domain 3"/>
    <property type="match status" value="1"/>
</dbReference>
<dbReference type="AlphaFoldDB" id="A0A9W8XNH2"/>
<keyword evidence="5" id="KW-1185">Reference proteome</keyword>
<organism evidence="4 5">
    <name type="scientific">Didymosphaeria variabile</name>
    <dbReference type="NCBI Taxonomy" id="1932322"/>
    <lineage>
        <taxon>Eukaryota</taxon>
        <taxon>Fungi</taxon>
        <taxon>Dikarya</taxon>
        <taxon>Ascomycota</taxon>
        <taxon>Pezizomycotina</taxon>
        <taxon>Dothideomycetes</taxon>
        <taxon>Pleosporomycetidae</taxon>
        <taxon>Pleosporales</taxon>
        <taxon>Massarineae</taxon>
        <taxon>Didymosphaeriaceae</taxon>
        <taxon>Didymosphaeria</taxon>
    </lineage>
</organism>
<feature type="compositionally biased region" description="Low complexity" evidence="1">
    <location>
        <begin position="593"/>
        <end position="602"/>
    </location>
</feature>
<feature type="compositionally biased region" description="Basic and acidic residues" evidence="1">
    <location>
        <begin position="352"/>
        <end position="373"/>
    </location>
</feature>
<dbReference type="SUPFAM" id="SSF51101">
    <property type="entry name" value="Mannose-binding lectins"/>
    <property type="match status" value="1"/>
</dbReference>
<feature type="compositionally biased region" description="Low complexity" evidence="1">
    <location>
        <begin position="381"/>
        <end position="406"/>
    </location>
</feature>
<dbReference type="InterPro" id="IPR036404">
    <property type="entry name" value="Jacalin-like_lectin_dom_sf"/>
</dbReference>
<gene>
    <name evidence="4" type="ORF">N0V89_005750</name>
</gene>
<feature type="domain" description="Jacalin-type lectin" evidence="3">
    <location>
        <begin position="37"/>
        <end position="174"/>
    </location>
</feature>
<name>A0A9W8XNH2_9PLEO</name>
<feature type="region of interest" description="Disordered" evidence="1">
    <location>
        <begin position="352"/>
        <end position="617"/>
    </location>
</feature>
<dbReference type="RefSeq" id="XP_056071792.1">
    <property type="nucleotide sequence ID" value="XM_056214525.1"/>
</dbReference>
<proteinExistence type="predicted"/>
<feature type="signal peptide" evidence="2">
    <location>
        <begin position="1"/>
        <end position="24"/>
    </location>
</feature>
<evidence type="ECO:0000256" key="1">
    <source>
        <dbReference type="SAM" id="MobiDB-lite"/>
    </source>
</evidence>
<dbReference type="PROSITE" id="PS51257">
    <property type="entry name" value="PROKAR_LIPOPROTEIN"/>
    <property type="match status" value="1"/>
</dbReference>
<evidence type="ECO:0000256" key="2">
    <source>
        <dbReference type="SAM" id="SignalP"/>
    </source>
</evidence>
<dbReference type="Gene3D" id="2.100.10.30">
    <property type="entry name" value="Jacalin-like lectin domain"/>
    <property type="match status" value="1"/>
</dbReference>
<evidence type="ECO:0000259" key="3">
    <source>
        <dbReference type="Pfam" id="PF01419"/>
    </source>
</evidence>
<accession>A0A9W8XNH2</accession>
<reference evidence="4" key="1">
    <citation type="submission" date="2022-10" db="EMBL/GenBank/DDBJ databases">
        <title>Tapping the CABI collections for fungal endophytes: first genome assemblies for Collariella, Neodidymelliopsis, Ascochyta clinopodiicola, Didymella pomorum, Didymosphaeria variabile, Neocosmospora piperis and Neocucurbitaria cava.</title>
        <authorList>
            <person name="Hill R."/>
        </authorList>
    </citation>
    <scope>NUCLEOTIDE SEQUENCE</scope>
    <source>
        <strain evidence="4">IMI 356815</strain>
    </source>
</reference>
<dbReference type="InterPro" id="IPR001229">
    <property type="entry name" value="Jacalin-like_lectin_dom"/>
</dbReference>
<evidence type="ECO:0000313" key="4">
    <source>
        <dbReference type="EMBL" id="KAJ4354018.1"/>
    </source>
</evidence>
<feature type="compositionally biased region" description="Acidic residues" evidence="1">
    <location>
        <begin position="411"/>
        <end position="551"/>
    </location>
</feature>
<dbReference type="GeneID" id="80909280"/>
<dbReference type="EMBL" id="JAPEUX010000004">
    <property type="protein sequence ID" value="KAJ4354018.1"/>
    <property type="molecule type" value="Genomic_DNA"/>
</dbReference>
<dbReference type="Proteomes" id="UP001140513">
    <property type="component" value="Unassembled WGS sequence"/>
</dbReference>
<evidence type="ECO:0000313" key="5">
    <source>
        <dbReference type="Proteomes" id="UP001140513"/>
    </source>
</evidence>
<dbReference type="Pfam" id="PF01419">
    <property type="entry name" value="Jacalin"/>
    <property type="match status" value="1"/>
</dbReference>
<comment type="caution">
    <text evidence="4">The sequence shown here is derived from an EMBL/GenBank/DDBJ whole genome shotgun (WGS) entry which is preliminary data.</text>
</comment>